<keyword evidence="3" id="KW-0804">Transcription</keyword>
<accession>A0A2A7SFN0</accession>
<dbReference type="Gene3D" id="1.10.10.60">
    <property type="entry name" value="Homeodomain-like"/>
    <property type="match status" value="1"/>
</dbReference>
<evidence type="ECO:0000256" key="3">
    <source>
        <dbReference type="ARBA" id="ARBA00023163"/>
    </source>
</evidence>
<dbReference type="InterPro" id="IPR009057">
    <property type="entry name" value="Homeodomain-like_sf"/>
</dbReference>
<dbReference type="RefSeq" id="WP_096751072.1">
    <property type="nucleotide sequence ID" value="NZ_CADEPO010000013.1"/>
</dbReference>
<dbReference type="PANTHER" id="PTHR47506">
    <property type="entry name" value="TRANSCRIPTIONAL REGULATORY PROTEIN"/>
    <property type="match status" value="1"/>
</dbReference>
<feature type="DNA-binding region" description="H-T-H motif" evidence="4">
    <location>
        <begin position="29"/>
        <end position="48"/>
    </location>
</feature>
<evidence type="ECO:0000256" key="4">
    <source>
        <dbReference type="PROSITE-ProRule" id="PRU00335"/>
    </source>
</evidence>
<keyword evidence="2 4" id="KW-0238">DNA-binding</keyword>
<dbReference type="InterPro" id="IPR011075">
    <property type="entry name" value="TetR_C"/>
</dbReference>
<dbReference type="SUPFAM" id="SSF46689">
    <property type="entry name" value="Homeodomain-like"/>
    <property type="match status" value="1"/>
</dbReference>
<dbReference type="AlphaFoldDB" id="A0A2A7SFN0"/>
<evidence type="ECO:0000256" key="1">
    <source>
        <dbReference type="ARBA" id="ARBA00023015"/>
    </source>
</evidence>
<dbReference type="Proteomes" id="UP000220629">
    <property type="component" value="Unassembled WGS sequence"/>
</dbReference>
<organism evidence="6 7">
    <name type="scientific">Burkholderia gladioli</name>
    <name type="common">Pseudomonas marginata</name>
    <name type="synonym">Phytomonas marginata</name>
    <dbReference type="NCBI Taxonomy" id="28095"/>
    <lineage>
        <taxon>Bacteria</taxon>
        <taxon>Pseudomonadati</taxon>
        <taxon>Pseudomonadota</taxon>
        <taxon>Betaproteobacteria</taxon>
        <taxon>Burkholderiales</taxon>
        <taxon>Burkholderiaceae</taxon>
        <taxon>Burkholderia</taxon>
    </lineage>
</organism>
<evidence type="ECO:0000313" key="6">
    <source>
        <dbReference type="EMBL" id="PEH42467.1"/>
    </source>
</evidence>
<dbReference type="InterPro" id="IPR036271">
    <property type="entry name" value="Tet_transcr_reg_TetR-rel_C_sf"/>
</dbReference>
<dbReference type="InterPro" id="IPR001647">
    <property type="entry name" value="HTH_TetR"/>
</dbReference>
<dbReference type="EMBL" id="PDDY01000001">
    <property type="protein sequence ID" value="PEH42467.1"/>
    <property type="molecule type" value="Genomic_DNA"/>
</dbReference>
<evidence type="ECO:0000313" key="7">
    <source>
        <dbReference type="Proteomes" id="UP000220629"/>
    </source>
</evidence>
<keyword evidence="1" id="KW-0805">Transcription regulation</keyword>
<evidence type="ECO:0000259" key="5">
    <source>
        <dbReference type="PROSITE" id="PS50977"/>
    </source>
</evidence>
<dbReference type="Gene3D" id="1.10.357.10">
    <property type="entry name" value="Tetracycline Repressor, domain 2"/>
    <property type="match status" value="1"/>
</dbReference>
<sequence length="200" mass="22119">MAGVRQFDEGEMLDKALALFWKKGYADTSMQELAAATGVQRGSLYNAYQDKETLFLRVFEVYAARFLEGARRTLEAPRLDQALEAFFAYVIASMTTGTPTRGCLSTKTAVAGDRIDEPIRQALAAMLDRFEAVLAARLARPDPELEPSVPAKEAAALIITFTRGIVVIERVYQEPRRLHDNARTLVAMLLRPRRAAAAPA</sequence>
<feature type="domain" description="HTH tetR-type" evidence="5">
    <location>
        <begin position="6"/>
        <end position="66"/>
    </location>
</feature>
<dbReference type="Pfam" id="PF16925">
    <property type="entry name" value="TetR_C_13"/>
    <property type="match status" value="1"/>
</dbReference>
<dbReference type="SUPFAM" id="SSF48498">
    <property type="entry name" value="Tetracyclin repressor-like, C-terminal domain"/>
    <property type="match status" value="1"/>
</dbReference>
<dbReference type="PANTHER" id="PTHR47506:SF1">
    <property type="entry name" value="HTH-TYPE TRANSCRIPTIONAL REGULATOR YJDC"/>
    <property type="match status" value="1"/>
</dbReference>
<gene>
    <name evidence="6" type="ORF">CRM94_10070</name>
</gene>
<proteinExistence type="predicted"/>
<reference evidence="7" key="1">
    <citation type="submission" date="2017-09" db="EMBL/GenBank/DDBJ databases">
        <title>FDA dAtabase for Regulatory Grade micrObial Sequences (FDA-ARGOS): Supporting development and validation of Infectious Disease Dx tests.</title>
        <authorList>
            <person name="Minogue T."/>
            <person name="Wolcott M."/>
            <person name="Wasieloski L."/>
            <person name="Aguilar W."/>
            <person name="Moore D."/>
            <person name="Tallon L."/>
            <person name="Sadzewicz L."/>
            <person name="Ott S."/>
            <person name="Zhao X."/>
            <person name="Nagaraj S."/>
            <person name="Vavikolanu K."/>
            <person name="Aluvathingal J."/>
            <person name="Nadendla S."/>
            <person name="Sichtig H."/>
        </authorList>
    </citation>
    <scope>NUCLEOTIDE SEQUENCE [LARGE SCALE GENOMIC DNA]</scope>
    <source>
        <strain evidence="7">FDAARGOS_390</strain>
    </source>
</reference>
<protein>
    <submittedName>
        <fullName evidence="6">TetR/AcrR family transcriptional regulator</fullName>
    </submittedName>
</protein>
<dbReference type="PRINTS" id="PR00455">
    <property type="entry name" value="HTHTETR"/>
</dbReference>
<evidence type="ECO:0000256" key="2">
    <source>
        <dbReference type="ARBA" id="ARBA00023125"/>
    </source>
</evidence>
<dbReference type="Pfam" id="PF00440">
    <property type="entry name" value="TetR_N"/>
    <property type="match status" value="1"/>
</dbReference>
<dbReference type="PROSITE" id="PS50977">
    <property type="entry name" value="HTH_TETR_2"/>
    <property type="match status" value="1"/>
</dbReference>
<dbReference type="GO" id="GO:0003677">
    <property type="term" value="F:DNA binding"/>
    <property type="evidence" value="ECO:0007669"/>
    <property type="project" value="UniProtKB-UniRule"/>
</dbReference>
<comment type="caution">
    <text evidence="6">The sequence shown here is derived from an EMBL/GenBank/DDBJ whole genome shotgun (WGS) entry which is preliminary data.</text>
</comment>
<name>A0A2A7SFN0_BURGA</name>